<dbReference type="RefSeq" id="XP_062886213.1">
    <property type="nucleotide sequence ID" value="XM_063030217.1"/>
</dbReference>
<dbReference type="Proteomes" id="UP000029445">
    <property type="component" value="Chromosome 1"/>
</dbReference>
<evidence type="ECO:0000313" key="2">
    <source>
        <dbReference type="Proteomes" id="UP000029445"/>
    </source>
</evidence>
<accession>A0A0L6DHM6</accession>
<reference evidence="1 2" key="1">
    <citation type="journal article" date="2011" name="MBio">
        <title>Genome variation in Cryptococcus gattii, an emerging pathogen of immunocompetent hosts.</title>
        <authorList>
            <person name="D'Souza C.A."/>
            <person name="Kronstad J.W."/>
            <person name="Taylor G."/>
            <person name="Warren R."/>
            <person name="Yuen M."/>
            <person name="Hu G."/>
            <person name="Jung W.H."/>
            <person name="Sham A."/>
            <person name="Kidd S.E."/>
            <person name="Tangen K."/>
            <person name="Lee N."/>
            <person name="Zeilmaker T."/>
            <person name="Sawkins J."/>
            <person name="McVicker G."/>
            <person name="Shah S."/>
            <person name="Gnerre S."/>
            <person name="Griggs A."/>
            <person name="Zeng Q."/>
            <person name="Bartlett K."/>
            <person name="Li W."/>
            <person name="Wang X."/>
            <person name="Heitman J."/>
            <person name="Stajich J.E."/>
            <person name="Fraser J.A."/>
            <person name="Meyer W."/>
            <person name="Carter D."/>
            <person name="Schein J."/>
            <person name="Krzywinski M."/>
            <person name="Kwon-Chung K.J."/>
            <person name="Varma A."/>
            <person name="Wang J."/>
            <person name="Brunham R."/>
            <person name="Fyfe M."/>
            <person name="Ouellette B.F."/>
            <person name="Siddiqui A."/>
            <person name="Marra M."/>
            <person name="Jones S."/>
            <person name="Holt R."/>
            <person name="Birren B.W."/>
            <person name="Galagan J.E."/>
            <person name="Cuomo C.A."/>
        </authorList>
    </citation>
    <scope>NUCLEOTIDE SEQUENCE [LARGE SCALE GENOMIC DNA]</scope>
    <source>
        <strain evidence="1 2">R265</strain>
    </source>
</reference>
<proteinExistence type="predicted"/>
<gene>
    <name evidence="1" type="ORF">CNBG_9310</name>
</gene>
<dbReference type="AlphaFoldDB" id="A0A0L6DHM6"/>
<keyword evidence="2" id="KW-1185">Reference proteome</keyword>
<dbReference type="VEuPathDB" id="FungiDB:CNBG_9310"/>
<dbReference type="EMBL" id="CP025759">
    <property type="protein sequence ID" value="KNX49999.1"/>
    <property type="molecule type" value="Genomic_DNA"/>
</dbReference>
<protein>
    <submittedName>
        <fullName evidence="1">Uncharacterized protein</fullName>
    </submittedName>
</protein>
<sequence>MRIEAEHVLCTTERHSFGVLYYAFSIFGYAAYGTDGLDELIDLFKHVSLGAVHAVLNKSDRKTAIVELSMD</sequence>
<reference evidence="1 2" key="2">
    <citation type="journal article" date="2018" name="Proc. Natl. Acad. Sci.">
        <title>RNAi is a critical determinant of centromere evolution in closely related fungi.</title>
        <authorList>
            <person name="Yadav V."/>
            <person name="Sun S."/>
            <person name="Billmyre R.B."/>
            <person name="Thimmappa B.C."/>
            <person name="Shea T."/>
            <person name="Lintner R."/>
            <person name="Bakkeren G."/>
            <person name="Cuomo C.A."/>
            <person name="Heitman J."/>
            <person name="Sanyal K."/>
        </authorList>
    </citation>
    <scope>NUCLEOTIDE SEQUENCE [LARGE SCALE GENOMIC DNA]</scope>
    <source>
        <strain evidence="1 2">R265</strain>
    </source>
</reference>
<dbReference type="KEGG" id="cdeu:CNBG_9310"/>
<organism evidence="1 2">
    <name type="scientific">Cryptococcus deuterogattii (strain R265)</name>
    <name type="common">Cryptococcus gattii VGII (strain R265)</name>
    <dbReference type="NCBI Taxonomy" id="294750"/>
    <lineage>
        <taxon>Eukaryota</taxon>
        <taxon>Fungi</taxon>
        <taxon>Dikarya</taxon>
        <taxon>Basidiomycota</taxon>
        <taxon>Agaricomycotina</taxon>
        <taxon>Tremellomycetes</taxon>
        <taxon>Tremellales</taxon>
        <taxon>Cryptococcaceae</taxon>
        <taxon>Cryptococcus</taxon>
        <taxon>Cryptococcus gattii species complex</taxon>
    </lineage>
</organism>
<dbReference type="GeneID" id="88182576"/>
<name>A0A0L6DHM6_CRYD2</name>
<evidence type="ECO:0000313" key="1">
    <source>
        <dbReference type="EMBL" id="KNX49999.1"/>
    </source>
</evidence>